<proteinExistence type="inferred from homology"/>
<name>U5G846_POPTR</name>
<protein>
    <recommendedName>
        <fullName evidence="3">Legume lectin domain-containing protein</fullName>
    </recommendedName>
</protein>
<dbReference type="STRING" id="3694.U5G846"/>
<sequence length="85" mass="9741">MPSKLLLMLKEIRSPFFPDVHALYRKQFKLWAGKGRVRATLNSTFVLGISPQTKPGGEGITFILTADSGLPENRRAMAWYRKRDY</sequence>
<evidence type="ECO:0000256" key="1">
    <source>
        <dbReference type="ARBA" id="ARBA00007606"/>
    </source>
</evidence>
<dbReference type="InterPro" id="IPR013320">
    <property type="entry name" value="ConA-like_dom_sf"/>
</dbReference>
<dbReference type="GO" id="GO:0030246">
    <property type="term" value="F:carbohydrate binding"/>
    <property type="evidence" value="ECO:0007669"/>
    <property type="project" value="UniProtKB-KW"/>
</dbReference>
<keyword evidence="5" id="KW-1185">Reference proteome</keyword>
<dbReference type="Gene3D" id="2.60.120.200">
    <property type="match status" value="1"/>
</dbReference>
<dbReference type="AlphaFoldDB" id="U5G846"/>
<dbReference type="HOGENOM" id="CLU_2516860_0_0_1"/>
<comment type="similarity">
    <text evidence="1">Belongs to the leguminous lectin family.</text>
</comment>
<evidence type="ECO:0000259" key="3">
    <source>
        <dbReference type="Pfam" id="PF00139"/>
    </source>
</evidence>
<feature type="domain" description="Legume lectin" evidence="3">
    <location>
        <begin position="20"/>
        <end position="73"/>
    </location>
</feature>
<organism evidence="4 5">
    <name type="scientific">Populus trichocarpa</name>
    <name type="common">Western balsam poplar</name>
    <name type="synonym">Populus balsamifera subsp. trichocarpa</name>
    <dbReference type="NCBI Taxonomy" id="3694"/>
    <lineage>
        <taxon>Eukaryota</taxon>
        <taxon>Viridiplantae</taxon>
        <taxon>Streptophyta</taxon>
        <taxon>Embryophyta</taxon>
        <taxon>Tracheophyta</taxon>
        <taxon>Spermatophyta</taxon>
        <taxon>Magnoliopsida</taxon>
        <taxon>eudicotyledons</taxon>
        <taxon>Gunneridae</taxon>
        <taxon>Pentapetalae</taxon>
        <taxon>rosids</taxon>
        <taxon>fabids</taxon>
        <taxon>Malpighiales</taxon>
        <taxon>Salicaceae</taxon>
        <taxon>Saliceae</taxon>
        <taxon>Populus</taxon>
    </lineage>
</organism>
<gene>
    <name evidence="4" type="ORF">POPTR_006G193200</name>
</gene>
<keyword evidence="2" id="KW-0430">Lectin</keyword>
<dbReference type="EMBL" id="CM009295">
    <property type="protein sequence ID" value="PNT32502.1"/>
    <property type="molecule type" value="Genomic_DNA"/>
</dbReference>
<dbReference type="InParanoid" id="U5G846"/>
<dbReference type="Pfam" id="PF00139">
    <property type="entry name" value="Lectin_legB"/>
    <property type="match status" value="1"/>
</dbReference>
<accession>U5G846</accession>
<dbReference type="InterPro" id="IPR001220">
    <property type="entry name" value="Legume_lectin_dom"/>
</dbReference>
<evidence type="ECO:0000256" key="2">
    <source>
        <dbReference type="ARBA" id="ARBA00022734"/>
    </source>
</evidence>
<reference evidence="4 5" key="1">
    <citation type="journal article" date="2006" name="Science">
        <title>The genome of black cottonwood, Populus trichocarpa (Torr. &amp; Gray).</title>
        <authorList>
            <person name="Tuskan G.A."/>
            <person name="Difazio S."/>
            <person name="Jansson S."/>
            <person name="Bohlmann J."/>
            <person name="Grigoriev I."/>
            <person name="Hellsten U."/>
            <person name="Putnam N."/>
            <person name="Ralph S."/>
            <person name="Rombauts S."/>
            <person name="Salamov A."/>
            <person name="Schein J."/>
            <person name="Sterck L."/>
            <person name="Aerts A."/>
            <person name="Bhalerao R.R."/>
            <person name="Bhalerao R.P."/>
            <person name="Blaudez D."/>
            <person name="Boerjan W."/>
            <person name="Brun A."/>
            <person name="Brunner A."/>
            <person name="Busov V."/>
            <person name="Campbell M."/>
            <person name="Carlson J."/>
            <person name="Chalot M."/>
            <person name="Chapman J."/>
            <person name="Chen G.L."/>
            <person name="Cooper D."/>
            <person name="Coutinho P.M."/>
            <person name="Couturier J."/>
            <person name="Covert S."/>
            <person name="Cronk Q."/>
            <person name="Cunningham R."/>
            <person name="Davis J."/>
            <person name="Degroeve S."/>
            <person name="Dejardin A."/>
            <person name="Depamphilis C."/>
            <person name="Detter J."/>
            <person name="Dirks B."/>
            <person name="Dubchak I."/>
            <person name="Duplessis S."/>
            <person name="Ehlting J."/>
            <person name="Ellis B."/>
            <person name="Gendler K."/>
            <person name="Goodstein D."/>
            <person name="Gribskov M."/>
            <person name="Grimwood J."/>
            <person name="Groover A."/>
            <person name="Gunter L."/>
            <person name="Hamberger B."/>
            <person name="Heinze B."/>
            <person name="Helariutta Y."/>
            <person name="Henrissat B."/>
            <person name="Holligan D."/>
            <person name="Holt R."/>
            <person name="Huang W."/>
            <person name="Islam-Faridi N."/>
            <person name="Jones S."/>
            <person name="Jones-Rhoades M."/>
            <person name="Jorgensen R."/>
            <person name="Joshi C."/>
            <person name="Kangasjarvi J."/>
            <person name="Karlsson J."/>
            <person name="Kelleher C."/>
            <person name="Kirkpatrick R."/>
            <person name="Kirst M."/>
            <person name="Kohler A."/>
            <person name="Kalluri U."/>
            <person name="Larimer F."/>
            <person name="Leebens-Mack J."/>
            <person name="Leple J.C."/>
            <person name="Locascio P."/>
            <person name="Lou Y."/>
            <person name="Lucas S."/>
            <person name="Martin F."/>
            <person name="Montanini B."/>
            <person name="Napoli C."/>
            <person name="Nelson D.R."/>
            <person name="Nelson C."/>
            <person name="Nieminen K."/>
            <person name="Nilsson O."/>
            <person name="Pereda V."/>
            <person name="Peter G."/>
            <person name="Philippe R."/>
            <person name="Pilate G."/>
            <person name="Poliakov A."/>
            <person name="Razumovskaya J."/>
            <person name="Richardson P."/>
            <person name="Rinaldi C."/>
            <person name="Ritland K."/>
            <person name="Rouze P."/>
            <person name="Ryaboy D."/>
            <person name="Schmutz J."/>
            <person name="Schrader J."/>
            <person name="Segerman B."/>
            <person name="Shin H."/>
            <person name="Siddiqui A."/>
            <person name="Sterky F."/>
            <person name="Terry A."/>
            <person name="Tsai C.J."/>
            <person name="Uberbacher E."/>
            <person name="Unneberg P."/>
            <person name="Vahala J."/>
            <person name="Wall K."/>
            <person name="Wessler S."/>
            <person name="Yang G."/>
            <person name="Yin T."/>
            <person name="Douglas C."/>
            <person name="Marra M."/>
            <person name="Sandberg G."/>
            <person name="Van de Peer Y."/>
            <person name="Rokhsar D."/>
        </authorList>
    </citation>
    <scope>NUCLEOTIDE SEQUENCE [LARGE SCALE GENOMIC DNA]</scope>
    <source>
        <strain evidence="5">cv. Nisqually</strain>
    </source>
</reference>
<evidence type="ECO:0000313" key="4">
    <source>
        <dbReference type="EMBL" id="PNT32502.1"/>
    </source>
</evidence>
<evidence type="ECO:0000313" key="5">
    <source>
        <dbReference type="Proteomes" id="UP000006729"/>
    </source>
</evidence>
<dbReference type="SUPFAM" id="SSF49899">
    <property type="entry name" value="Concanavalin A-like lectins/glucanases"/>
    <property type="match status" value="1"/>
</dbReference>
<dbReference type="Proteomes" id="UP000006729">
    <property type="component" value="Chromosome 6"/>
</dbReference>